<evidence type="ECO:0008006" key="3">
    <source>
        <dbReference type="Google" id="ProtNLM"/>
    </source>
</evidence>
<protein>
    <recommendedName>
        <fullName evidence="3">HAT C-terminal dimerisation domain-containing protein</fullName>
    </recommendedName>
</protein>
<accession>A0A0C9YMP3</accession>
<dbReference type="HOGENOM" id="CLU_009123_9_1_1"/>
<feature type="non-terminal residue" evidence="1">
    <location>
        <position position="1"/>
    </location>
</feature>
<reference evidence="2" key="2">
    <citation type="submission" date="2015-01" db="EMBL/GenBank/DDBJ databases">
        <title>Evolutionary Origins and Diversification of the Mycorrhizal Mutualists.</title>
        <authorList>
            <consortium name="DOE Joint Genome Institute"/>
            <consortium name="Mycorrhizal Genomics Consortium"/>
            <person name="Kohler A."/>
            <person name="Kuo A."/>
            <person name="Nagy L.G."/>
            <person name="Floudas D."/>
            <person name="Copeland A."/>
            <person name="Barry K.W."/>
            <person name="Cichocki N."/>
            <person name="Veneault-Fourrey C."/>
            <person name="LaButti K."/>
            <person name="Lindquist E.A."/>
            <person name="Lipzen A."/>
            <person name="Lundell T."/>
            <person name="Morin E."/>
            <person name="Murat C."/>
            <person name="Riley R."/>
            <person name="Ohm R."/>
            <person name="Sun H."/>
            <person name="Tunlid A."/>
            <person name="Henrissat B."/>
            <person name="Grigoriev I.V."/>
            <person name="Hibbett D.S."/>
            <person name="Martin F."/>
        </authorList>
    </citation>
    <scope>NUCLEOTIDE SEQUENCE [LARGE SCALE GENOMIC DNA]</scope>
    <source>
        <strain evidence="2">441</strain>
    </source>
</reference>
<dbReference type="EMBL" id="KN833815">
    <property type="protein sequence ID" value="KIK17981.1"/>
    <property type="molecule type" value="Genomic_DNA"/>
</dbReference>
<reference evidence="1 2" key="1">
    <citation type="submission" date="2014-04" db="EMBL/GenBank/DDBJ databases">
        <authorList>
            <consortium name="DOE Joint Genome Institute"/>
            <person name="Kuo A."/>
            <person name="Kohler A."/>
            <person name="Costa M.D."/>
            <person name="Nagy L.G."/>
            <person name="Floudas D."/>
            <person name="Copeland A."/>
            <person name="Barry K.W."/>
            <person name="Cichocki N."/>
            <person name="Veneault-Fourrey C."/>
            <person name="LaButti K."/>
            <person name="Lindquist E.A."/>
            <person name="Lipzen A."/>
            <person name="Lundell T."/>
            <person name="Morin E."/>
            <person name="Murat C."/>
            <person name="Sun H."/>
            <person name="Tunlid A."/>
            <person name="Henrissat B."/>
            <person name="Grigoriev I.V."/>
            <person name="Hibbett D.S."/>
            <person name="Martin F."/>
            <person name="Nordberg H.P."/>
            <person name="Cantor M.N."/>
            <person name="Hua S.X."/>
        </authorList>
    </citation>
    <scope>NUCLEOTIDE SEQUENCE [LARGE SCALE GENOMIC DNA]</scope>
    <source>
        <strain evidence="1 2">441</strain>
    </source>
</reference>
<organism evidence="1 2">
    <name type="scientific">Pisolithus microcarpus 441</name>
    <dbReference type="NCBI Taxonomy" id="765257"/>
    <lineage>
        <taxon>Eukaryota</taxon>
        <taxon>Fungi</taxon>
        <taxon>Dikarya</taxon>
        <taxon>Basidiomycota</taxon>
        <taxon>Agaricomycotina</taxon>
        <taxon>Agaricomycetes</taxon>
        <taxon>Agaricomycetidae</taxon>
        <taxon>Boletales</taxon>
        <taxon>Sclerodermatineae</taxon>
        <taxon>Pisolithaceae</taxon>
        <taxon>Pisolithus</taxon>
    </lineage>
</organism>
<evidence type="ECO:0000313" key="2">
    <source>
        <dbReference type="Proteomes" id="UP000054018"/>
    </source>
</evidence>
<keyword evidence="2" id="KW-1185">Reference proteome</keyword>
<proteinExistence type="predicted"/>
<dbReference type="Proteomes" id="UP000054018">
    <property type="component" value="Unassembled WGS sequence"/>
</dbReference>
<sequence>SSVLCEHIFSLSAETDTKKRNCISPMLMEALQLLKFSLKQDRFHFTRYWGMVENEMVRDQDREDALGALVMSQANGNEAMSAILNMMASVEGDHAASGPVKLY</sequence>
<dbReference type="OrthoDB" id="3241084at2759"/>
<gene>
    <name evidence="1" type="ORF">PISMIDRAFT_110306</name>
</gene>
<evidence type="ECO:0000313" key="1">
    <source>
        <dbReference type="EMBL" id="KIK17981.1"/>
    </source>
</evidence>
<name>A0A0C9YMP3_9AGAM</name>
<dbReference type="AlphaFoldDB" id="A0A0C9YMP3"/>